<gene>
    <name evidence="2" type="ORF">UFOVP228_81</name>
    <name evidence="1" type="ORF">UFOVP47_21</name>
</gene>
<evidence type="ECO:0000313" key="1">
    <source>
        <dbReference type="EMBL" id="CAB4240853.1"/>
    </source>
</evidence>
<name>A0A6J7WN89_9CAUD</name>
<dbReference type="EMBL" id="LR798273">
    <property type="protein sequence ID" value="CAB5219511.1"/>
    <property type="molecule type" value="Genomic_DNA"/>
</dbReference>
<organism evidence="2">
    <name type="scientific">uncultured Caudovirales phage</name>
    <dbReference type="NCBI Taxonomy" id="2100421"/>
    <lineage>
        <taxon>Viruses</taxon>
        <taxon>Duplodnaviria</taxon>
        <taxon>Heunggongvirae</taxon>
        <taxon>Uroviricota</taxon>
        <taxon>Caudoviricetes</taxon>
        <taxon>Peduoviridae</taxon>
        <taxon>Maltschvirus</taxon>
        <taxon>Maltschvirus maltsch</taxon>
    </lineage>
</organism>
<proteinExistence type="predicted"/>
<sequence>MTVAYARGARALGICDKCGFRFLLNTLKSPSIRGVRQMVRVCDSCYDPDHPQNFQGMRPVYDPQALRMPRPDVKEAPVPPYVPPTIG</sequence>
<dbReference type="EMBL" id="LR797820">
    <property type="protein sequence ID" value="CAB4240853.1"/>
    <property type="molecule type" value="Genomic_DNA"/>
</dbReference>
<evidence type="ECO:0000313" key="2">
    <source>
        <dbReference type="EMBL" id="CAB5219511.1"/>
    </source>
</evidence>
<reference evidence="2" key="1">
    <citation type="submission" date="2020-05" db="EMBL/GenBank/DDBJ databases">
        <authorList>
            <person name="Chiriac C."/>
            <person name="Salcher M."/>
            <person name="Ghai R."/>
            <person name="Kavagutti S V."/>
        </authorList>
    </citation>
    <scope>NUCLEOTIDE SEQUENCE</scope>
</reference>
<protein>
    <submittedName>
        <fullName evidence="2">Uncharacterized protein</fullName>
    </submittedName>
</protein>
<accession>A0A6J7WN89</accession>